<reference evidence="7 8" key="1">
    <citation type="journal article" date="2011" name="Proc. Natl. Acad. Sci. U.S.A.">
        <title>Evolutionary erosion of yeast sex chromosomes by mating-type switching accidents.</title>
        <authorList>
            <person name="Gordon J.L."/>
            <person name="Armisen D."/>
            <person name="Proux-Wera E."/>
            <person name="Oheigeartaigh S.S."/>
            <person name="Byrne K.P."/>
            <person name="Wolfe K.H."/>
        </authorList>
    </citation>
    <scope>NUCLEOTIDE SEQUENCE [LARGE SCALE GENOMIC DNA]</scope>
    <source>
        <strain evidence="8">ATCC 24235 / CBS 4417 / NBRC 1672 / NRRL Y-8282 / UCD 70-5</strain>
    </source>
</reference>
<evidence type="ECO:0000256" key="5">
    <source>
        <dbReference type="SAM" id="MobiDB-lite"/>
    </source>
</evidence>
<evidence type="ECO:0000256" key="4">
    <source>
        <dbReference type="PROSITE-ProRule" id="PRU10141"/>
    </source>
</evidence>
<dbReference type="SMART" id="SM00220">
    <property type="entry name" value="S_TKc"/>
    <property type="match status" value="1"/>
</dbReference>
<dbReference type="GO" id="GO:1904750">
    <property type="term" value="P:negative regulation of protein localization to nucleolus"/>
    <property type="evidence" value="ECO:0007669"/>
    <property type="project" value="EnsemblFungi"/>
</dbReference>
<evidence type="ECO:0000256" key="3">
    <source>
        <dbReference type="ARBA" id="ARBA00022840"/>
    </source>
</evidence>
<dbReference type="KEGG" id="tpf:TPHA_0H00760"/>
<keyword evidence="2 4" id="KW-0547">Nucleotide-binding</keyword>
<dbReference type="GO" id="GO:0004674">
    <property type="term" value="F:protein serine/threonine kinase activity"/>
    <property type="evidence" value="ECO:0007669"/>
    <property type="project" value="UniProtKB-EC"/>
</dbReference>
<accession>G8BWY2</accession>
<dbReference type="GO" id="GO:0005935">
    <property type="term" value="C:cellular bud neck"/>
    <property type="evidence" value="ECO:0007669"/>
    <property type="project" value="EnsemblFungi"/>
</dbReference>
<feature type="domain" description="Protein kinase" evidence="6">
    <location>
        <begin position="60"/>
        <end position="309"/>
    </location>
</feature>
<dbReference type="GeneID" id="11534190"/>
<protein>
    <recommendedName>
        <fullName evidence="1">non-specific serine/threonine protein kinase</fullName>
        <ecNumber evidence="1">2.7.11.1</ecNumber>
    </recommendedName>
</protein>
<dbReference type="InterPro" id="IPR011009">
    <property type="entry name" value="Kinase-like_dom_sf"/>
</dbReference>
<keyword evidence="3 4" id="KW-0067">ATP-binding</keyword>
<dbReference type="InterPro" id="IPR008271">
    <property type="entry name" value="Ser/Thr_kinase_AS"/>
</dbReference>
<dbReference type="OrthoDB" id="8693905at2759"/>
<organism evidence="7 8">
    <name type="scientific">Tetrapisispora phaffii (strain ATCC 24235 / CBS 4417 / NBRC 1672 / NRRL Y-8282 / UCD 70-5)</name>
    <name type="common">Yeast</name>
    <name type="synonym">Fabospora phaffii</name>
    <dbReference type="NCBI Taxonomy" id="1071381"/>
    <lineage>
        <taxon>Eukaryota</taxon>
        <taxon>Fungi</taxon>
        <taxon>Dikarya</taxon>
        <taxon>Ascomycota</taxon>
        <taxon>Saccharomycotina</taxon>
        <taxon>Saccharomycetes</taxon>
        <taxon>Saccharomycetales</taxon>
        <taxon>Saccharomycetaceae</taxon>
        <taxon>Tetrapisispora</taxon>
    </lineage>
</organism>
<evidence type="ECO:0000259" key="6">
    <source>
        <dbReference type="PROSITE" id="PS50011"/>
    </source>
</evidence>
<dbReference type="Gene3D" id="1.10.510.10">
    <property type="entry name" value="Transferase(Phosphotransferase) domain 1"/>
    <property type="match status" value="1"/>
</dbReference>
<dbReference type="EMBL" id="HE612863">
    <property type="protein sequence ID" value="CCE64286.1"/>
    <property type="molecule type" value="Genomic_DNA"/>
</dbReference>
<dbReference type="GO" id="GO:0005737">
    <property type="term" value="C:cytoplasm"/>
    <property type="evidence" value="ECO:0007669"/>
    <property type="project" value="TreeGrafter"/>
</dbReference>
<dbReference type="RefSeq" id="XP_003686720.1">
    <property type="nucleotide sequence ID" value="XM_003686672.1"/>
</dbReference>
<proteinExistence type="predicted"/>
<dbReference type="EC" id="2.7.11.1" evidence="1"/>
<dbReference type="PROSITE" id="PS00108">
    <property type="entry name" value="PROTEIN_KINASE_ST"/>
    <property type="match status" value="1"/>
</dbReference>
<evidence type="ECO:0000256" key="1">
    <source>
        <dbReference type="ARBA" id="ARBA00012513"/>
    </source>
</evidence>
<dbReference type="GO" id="GO:0005816">
    <property type="term" value="C:spindle pole body"/>
    <property type="evidence" value="ECO:0007669"/>
    <property type="project" value="EnsemblFungi"/>
</dbReference>
<dbReference type="PANTHER" id="PTHR48012:SF26">
    <property type="entry name" value="SERINE_THREONINE-PROTEIN KINASE DDB_G0283821-RELATED"/>
    <property type="match status" value="1"/>
</dbReference>
<dbReference type="Proteomes" id="UP000005666">
    <property type="component" value="Chromosome 8"/>
</dbReference>
<evidence type="ECO:0000313" key="8">
    <source>
        <dbReference type="Proteomes" id="UP000005666"/>
    </source>
</evidence>
<dbReference type="InterPro" id="IPR000719">
    <property type="entry name" value="Prot_kinase_dom"/>
</dbReference>
<dbReference type="GO" id="GO:0051229">
    <property type="term" value="P:meiotic spindle disassembly"/>
    <property type="evidence" value="ECO:0007669"/>
    <property type="project" value="EnsemblFungi"/>
</dbReference>
<dbReference type="GO" id="GO:0000281">
    <property type="term" value="P:mitotic cytokinesis"/>
    <property type="evidence" value="ECO:0007669"/>
    <property type="project" value="EnsemblFungi"/>
</dbReference>
<dbReference type="InterPro" id="IPR050629">
    <property type="entry name" value="STE20/SPS1-PAK"/>
</dbReference>
<sequence length="980" mass="111957">MEKADVSAGRVCLTPAQELESVLVDSTNHENVLPNLPKNRYLETSKQDNQPANERTRVQYQLKGVIGKGSFGVVYKAINKKTAQIVAIKEVNYDNDEELNDIMSEIHLLKNLNNRNIVKYHGFIQKMDTLYIILEYCSKGSLKKLISSNKGISEADAKMFIRQTLHGLVYLHEQGVIHRDIKAANLLLDSDNVVKLADFGVSTKVSNATMAMTLAGSLNWMAPEIIGNRGASTLSDIWSLGATVVELLTGNPPFHNLIDVNIYYAIENDIYFPPEDLVSKLGLDFLSKCFQKNMYLRPTARQLLQHEWLNVEDDLPPLKANYATDDSDSKLNKFKEKFANDWDDDFRENGSDVSPKRRTNMSPIKRTASKLNIMTLERMNSNMKLPESATKNEDYLLKKVAKGQMVGNLSVLFNDGDPISISDALFTLLESKNNEKSYDIIYSIFDYDCRYNNSIVKKKFIAMGGLSYLLDKPNILKNSFLDCNDSVFPSSTVYHYLIQMGIMKKEYLDLIMDDQFKLELILKYLECTATKYWVEWCLKYLDVVTLFQGGNVHTRISHIIILKLSSHATWFADKFITYLIKNIPPEQLLSDSQTFYTIFKCINIMLSDTFDSPDSITRPISNINISPYKTLSRQASTITNSDFRNISPQPINPEIRISRRLIPEFINWHVSIMNIPSKNIKLASWKYYIKSTHKLMHHGVPFLSELINTTYFLPLILSMIPQYGDKLVGPILDQESFILVQLLTELKSNRIPPQLFNTAVEFTKIDKYVATGMKIILICFQQLLHQNIKITQISPDLLSIDFKYNENKSNILVKSSDLIDPFYNLDDDYQSFGNYINTFTKITSFQSLAFVSYGLVNNPKFYDKLCSFFSTCRNSVLLQIDLLKFTKNVLTRALQFTDDEMTLIKIDKIVAFLNNNWQHTAGSKSPSNLISSTNQVGFDSILIHQLCKDIELLSQAEFPFNSESTINYDKDGFAIPKWTS</sequence>
<dbReference type="GO" id="GO:0007096">
    <property type="term" value="P:regulation of exit from mitosis"/>
    <property type="evidence" value="ECO:0007669"/>
    <property type="project" value="EnsemblFungi"/>
</dbReference>
<dbReference type="FunFam" id="1.10.510.10:FF:000571">
    <property type="entry name" value="Maternal embryonic leucine zipper kinase"/>
    <property type="match status" value="1"/>
</dbReference>
<dbReference type="eggNOG" id="KOG0198">
    <property type="taxonomic scope" value="Eukaryota"/>
</dbReference>
<dbReference type="HOGENOM" id="CLU_006413_0_0_1"/>
<dbReference type="FunFam" id="3.30.200.20:FF:000042">
    <property type="entry name" value="Aurora kinase A"/>
    <property type="match status" value="1"/>
</dbReference>
<name>G8BWY2_TETPH</name>
<dbReference type="InterPro" id="IPR017441">
    <property type="entry name" value="Protein_kinase_ATP_BS"/>
</dbReference>
<dbReference type="STRING" id="1071381.G8BWY2"/>
<dbReference type="PROSITE" id="PS00107">
    <property type="entry name" value="PROTEIN_KINASE_ATP"/>
    <property type="match status" value="1"/>
</dbReference>
<dbReference type="OMA" id="KYHGFIQ"/>
<dbReference type="PROSITE" id="PS50011">
    <property type="entry name" value="PROTEIN_KINASE_DOM"/>
    <property type="match status" value="1"/>
</dbReference>
<gene>
    <name evidence="7" type="primary">TPHA0H00760</name>
    <name evidence="7" type="ordered locus">TPHA_0H00760</name>
</gene>
<dbReference type="SUPFAM" id="SSF56112">
    <property type="entry name" value="Protein kinase-like (PK-like)"/>
    <property type="match status" value="1"/>
</dbReference>
<keyword evidence="8" id="KW-1185">Reference proteome</keyword>
<dbReference type="GO" id="GO:0005524">
    <property type="term" value="F:ATP binding"/>
    <property type="evidence" value="ECO:0007669"/>
    <property type="project" value="UniProtKB-UniRule"/>
</dbReference>
<dbReference type="AlphaFoldDB" id="G8BWY2"/>
<feature type="region of interest" description="Disordered" evidence="5">
    <location>
        <begin position="34"/>
        <end position="54"/>
    </location>
</feature>
<dbReference type="PANTHER" id="PTHR48012">
    <property type="entry name" value="STERILE20-LIKE KINASE, ISOFORM B-RELATED"/>
    <property type="match status" value="1"/>
</dbReference>
<evidence type="ECO:0000313" key="7">
    <source>
        <dbReference type="EMBL" id="CCE64286.1"/>
    </source>
</evidence>
<dbReference type="GO" id="GO:1903024">
    <property type="term" value="P:positive regulation of ascospore-type prospore membrane formation"/>
    <property type="evidence" value="ECO:0007669"/>
    <property type="project" value="EnsemblFungi"/>
</dbReference>
<feature type="binding site" evidence="4">
    <location>
        <position position="89"/>
    </location>
    <ligand>
        <name>ATP</name>
        <dbReference type="ChEBI" id="CHEBI:30616"/>
    </ligand>
</feature>
<dbReference type="Pfam" id="PF00069">
    <property type="entry name" value="Pkinase"/>
    <property type="match status" value="1"/>
</dbReference>
<evidence type="ECO:0000256" key="2">
    <source>
        <dbReference type="ARBA" id="ARBA00022741"/>
    </source>
</evidence>